<proteinExistence type="predicted"/>
<dbReference type="AlphaFoldDB" id="A0A9D4LS82"/>
<reference evidence="1" key="1">
    <citation type="journal article" date="2019" name="bioRxiv">
        <title>The Genome of the Zebra Mussel, Dreissena polymorpha: A Resource for Invasive Species Research.</title>
        <authorList>
            <person name="McCartney M.A."/>
            <person name="Auch B."/>
            <person name="Kono T."/>
            <person name="Mallez S."/>
            <person name="Zhang Y."/>
            <person name="Obille A."/>
            <person name="Becker A."/>
            <person name="Abrahante J.E."/>
            <person name="Garbe J."/>
            <person name="Badalamenti J.P."/>
            <person name="Herman A."/>
            <person name="Mangelson H."/>
            <person name="Liachko I."/>
            <person name="Sullivan S."/>
            <person name="Sone E.D."/>
            <person name="Koren S."/>
            <person name="Silverstein K.A.T."/>
            <person name="Beckman K.B."/>
            <person name="Gohl D.M."/>
        </authorList>
    </citation>
    <scope>NUCLEOTIDE SEQUENCE</scope>
    <source>
        <strain evidence="1">Duluth1</strain>
        <tissue evidence="1">Whole animal</tissue>
    </source>
</reference>
<dbReference type="Gene3D" id="3.30.70.1390">
    <property type="entry name" value="ROC domain from the Parkinson's disease-associated leucine-rich repeat kinase 2"/>
    <property type="match status" value="1"/>
</dbReference>
<evidence type="ECO:0000313" key="1">
    <source>
        <dbReference type="EMBL" id="KAH3864067.1"/>
    </source>
</evidence>
<dbReference type="Proteomes" id="UP000828390">
    <property type="component" value="Unassembled WGS sequence"/>
</dbReference>
<gene>
    <name evidence="1" type="ORF">DPMN_027080</name>
</gene>
<comment type="caution">
    <text evidence="1">The sequence shown here is derived from an EMBL/GenBank/DDBJ whole genome shotgun (WGS) entry which is preliminary data.</text>
</comment>
<name>A0A9D4LS82_DREPO</name>
<accession>A0A9D4LS82</accession>
<organism evidence="1 2">
    <name type="scientific">Dreissena polymorpha</name>
    <name type="common">Zebra mussel</name>
    <name type="synonym">Mytilus polymorpha</name>
    <dbReference type="NCBI Taxonomy" id="45954"/>
    <lineage>
        <taxon>Eukaryota</taxon>
        <taxon>Metazoa</taxon>
        <taxon>Spiralia</taxon>
        <taxon>Lophotrochozoa</taxon>
        <taxon>Mollusca</taxon>
        <taxon>Bivalvia</taxon>
        <taxon>Autobranchia</taxon>
        <taxon>Heteroconchia</taxon>
        <taxon>Euheterodonta</taxon>
        <taxon>Imparidentia</taxon>
        <taxon>Neoheterodontei</taxon>
        <taxon>Myida</taxon>
        <taxon>Dreissenoidea</taxon>
        <taxon>Dreissenidae</taxon>
        <taxon>Dreissena</taxon>
    </lineage>
</organism>
<reference evidence="1" key="2">
    <citation type="submission" date="2020-11" db="EMBL/GenBank/DDBJ databases">
        <authorList>
            <person name="McCartney M.A."/>
            <person name="Auch B."/>
            <person name="Kono T."/>
            <person name="Mallez S."/>
            <person name="Becker A."/>
            <person name="Gohl D.M."/>
            <person name="Silverstein K.A.T."/>
            <person name="Koren S."/>
            <person name="Bechman K.B."/>
            <person name="Herman A."/>
            <person name="Abrahante J.E."/>
            <person name="Garbe J."/>
        </authorList>
    </citation>
    <scope>NUCLEOTIDE SEQUENCE</scope>
    <source>
        <strain evidence="1">Duluth1</strain>
        <tissue evidence="1">Whole animal</tissue>
    </source>
</reference>
<protein>
    <submittedName>
        <fullName evidence="1">Uncharacterized protein</fullName>
    </submittedName>
</protein>
<keyword evidence="2" id="KW-1185">Reference proteome</keyword>
<dbReference type="EMBL" id="JAIWYP010000002">
    <property type="protein sequence ID" value="KAH3864067.1"/>
    <property type="molecule type" value="Genomic_DNA"/>
</dbReference>
<evidence type="ECO:0000313" key="2">
    <source>
        <dbReference type="Proteomes" id="UP000828390"/>
    </source>
</evidence>
<sequence length="182" mass="21089">MDDGDWCLDKEHKSQKYIKRLESAFNKRPVNTDAATASIDSTVSLDVLHVEENLDADLSEKQFQTEPVQSRNTVEHHEKDDFVQMFSPLVEKMQNETNKKPSEDTKVSLEKTLKEITVSVWDFVGQTLYYSTHQFFLNKRSIYLVLMDMTKPLDEDVKELDGSGIWCGLVYDCKYLIYLSFG</sequence>
<dbReference type="Pfam" id="PF08477">
    <property type="entry name" value="Roc"/>
    <property type="match status" value="1"/>
</dbReference>